<keyword evidence="2 7" id="KW-0349">Heme</keyword>
<dbReference type="Proteomes" id="UP000603453">
    <property type="component" value="Unassembled WGS sequence"/>
</dbReference>
<organism evidence="9 10">
    <name type="scientific">Mucor saturninus</name>
    <dbReference type="NCBI Taxonomy" id="64648"/>
    <lineage>
        <taxon>Eukaryota</taxon>
        <taxon>Fungi</taxon>
        <taxon>Fungi incertae sedis</taxon>
        <taxon>Mucoromycota</taxon>
        <taxon>Mucoromycotina</taxon>
        <taxon>Mucoromycetes</taxon>
        <taxon>Mucorales</taxon>
        <taxon>Mucorineae</taxon>
        <taxon>Mucoraceae</taxon>
        <taxon>Mucor</taxon>
    </lineage>
</organism>
<dbReference type="PANTHER" id="PTHR24291">
    <property type="entry name" value="CYTOCHROME P450 FAMILY 4"/>
    <property type="match status" value="1"/>
</dbReference>
<gene>
    <name evidence="9" type="ORF">INT47_011260</name>
</gene>
<evidence type="ECO:0000256" key="1">
    <source>
        <dbReference type="ARBA" id="ARBA00010617"/>
    </source>
</evidence>
<dbReference type="GO" id="GO:0020037">
    <property type="term" value="F:heme binding"/>
    <property type="evidence" value="ECO:0007669"/>
    <property type="project" value="InterPro"/>
</dbReference>
<dbReference type="PRINTS" id="PR00385">
    <property type="entry name" value="P450"/>
</dbReference>
<dbReference type="PANTHER" id="PTHR24291:SF50">
    <property type="entry name" value="BIFUNCTIONAL ALBAFLAVENONE MONOOXYGENASE_TERPENE SYNTHASE"/>
    <property type="match status" value="1"/>
</dbReference>
<keyword evidence="5 7" id="KW-0408">Iron</keyword>
<proteinExistence type="inferred from homology"/>
<comment type="similarity">
    <text evidence="1 8">Belongs to the cytochrome P450 family.</text>
</comment>
<dbReference type="PROSITE" id="PS00086">
    <property type="entry name" value="CYTOCHROME_P450"/>
    <property type="match status" value="1"/>
</dbReference>
<dbReference type="GO" id="GO:0005506">
    <property type="term" value="F:iron ion binding"/>
    <property type="evidence" value="ECO:0007669"/>
    <property type="project" value="InterPro"/>
</dbReference>
<protein>
    <recommendedName>
        <fullName evidence="11">Cytochrome P450</fullName>
    </recommendedName>
</protein>
<reference evidence="9" key="1">
    <citation type="submission" date="2020-12" db="EMBL/GenBank/DDBJ databases">
        <title>Metabolic potential, ecology and presence of endohyphal bacteria is reflected in genomic diversity of Mucoromycotina.</title>
        <authorList>
            <person name="Muszewska A."/>
            <person name="Okrasinska A."/>
            <person name="Steczkiewicz K."/>
            <person name="Drgas O."/>
            <person name="Orlowska M."/>
            <person name="Perlinska-Lenart U."/>
            <person name="Aleksandrzak-Piekarczyk T."/>
            <person name="Szatraj K."/>
            <person name="Zielenkiewicz U."/>
            <person name="Pilsyk S."/>
            <person name="Malc E."/>
            <person name="Mieczkowski P."/>
            <person name="Kruszewska J.S."/>
            <person name="Biernat P."/>
            <person name="Pawlowska J."/>
        </authorList>
    </citation>
    <scope>NUCLEOTIDE SEQUENCE</scope>
    <source>
        <strain evidence="9">WA0000017839</strain>
    </source>
</reference>
<keyword evidence="3 7" id="KW-0479">Metal-binding</keyword>
<dbReference type="Pfam" id="PF00067">
    <property type="entry name" value="p450"/>
    <property type="match status" value="1"/>
</dbReference>
<evidence type="ECO:0000256" key="2">
    <source>
        <dbReference type="ARBA" id="ARBA00022617"/>
    </source>
</evidence>
<comment type="cofactor">
    <cofactor evidence="7">
        <name>heme</name>
        <dbReference type="ChEBI" id="CHEBI:30413"/>
    </cofactor>
</comment>
<evidence type="ECO:0000313" key="9">
    <source>
        <dbReference type="EMBL" id="KAG2213111.1"/>
    </source>
</evidence>
<comment type="caution">
    <text evidence="9">The sequence shown here is derived from an EMBL/GenBank/DDBJ whole genome shotgun (WGS) entry which is preliminary data.</text>
</comment>
<sequence length="521" mass="60167">MLQNSFLEIPLNNALMLYTREIVPRLTKKNKIISISIAVALSLIYMITDSLLKPPKNLRHIPYISYLDLIKSTIMREPIWNRLYRVHLPEEQTRIGWTVQISNAVDARRVFLKSDLFPKILPKDEHKETLGAKFVGGPNMLVLNGHQWKTQRKIANPAFHRSMPVKLFGRLTQDMFDVMETMGDTVDVSDLLHRWTLDAIGKAGFDFDFNAIKDRNSEWACRYDKISEGLRDSKFFYFPIFDTKLRWMFPKRVQLHKEMDNFLEMLDEVIFKKREAIKNGLQNNALEDNEKDLLTLMIESEDLQEGGLTDEELKSTFCVFFLAGHDTTAGALSFAVHHLAQNQDIQQKAREEAIRVLGDGKYDILPTVEQTKEMVYINQVIKETLRINGPTPRVFPRYATEDTELSGKFIPKGTPLTVNIFNVQHSEQNWKDGHIFDPDRFAEDGEASRAESMAWTPFGNGARQCIGMNFSLNEQRVFLAMLLRKFIWKTPENSIHKNGPISYGVTVIGLQNLDITFKRIY</sequence>
<dbReference type="Gene3D" id="1.10.630.10">
    <property type="entry name" value="Cytochrome P450"/>
    <property type="match status" value="1"/>
</dbReference>
<dbReference type="InterPro" id="IPR002401">
    <property type="entry name" value="Cyt_P450_E_grp-I"/>
</dbReference>
<evidence type="ECO:0000256" key="4">
    <source>
        <dbReference type="ARBA" id="ARBA00023002"/>
    </source>
</evidence>
<dbReference type="AlphaFoldDB" id="A0A8H7V7L1"/>
<keyword evidence="6 8" id="KW-0503">Monooxygenase</keyword>
<evidence type="ECO:0008006" key="11">
    <source>
        <dbReference type="Google" id="ProtNLM"/>
    </source>
</evidence>
<dbReference type="EMBL" id="JAEPRD010000004">
    <property type="protein sequence ID" value="KAG2213111.1"/>
    <property type="molecule type" value="Genomic_DNA"/>
</dbReference>
<feature type="binding site" description="axial binding residue" evidence="7">
    <location>
        <position position="465"/>
    </location>
    <ligand>
        <name>heme</name>
        <dbReference type="ChEBI" id="CHEBI:30413"/>
    </ligand>
    <ligandPart>
        <name>Fe</name>
        <dbReference type="ChEBI" id="CHEBI:18248"/>
    </ligandPart>
</feature>
<dbReference type="SUPFAM" id="SSF48264">
    <property type="entry name" value="Cytochrome P450"/>
    <property type="match status" value="1"/>
</dbReference>
<keyword evidence="4 8" id="KW-0560">Oxidoreductase</keyword>
<keyword evidence="10" id="KW-1185">Reference proteome</keyword>
<evidence type="ECO:0000256" key="7">
    <source>
        <dbReference type="PIRSR" id="PIRSR602401-1"/>
    </source>
</evidence>
<dbReference type="InterPro" id="IPR017972">
    <property type="entry name" value="Cyt_P450_CS"/>
</dbReference>
<evidence type="ECO:0000313" key="10">
    <source>
        <dbReference type="Proteomes" id="UP000603453"/>
    </source>
</evidence>
<evidence type="ECO:0000256" key="8">
    <source>
        <dbReference type="RuleBase" id="RU000461"/>
    </source>
</evidence>
<dbReference type="OrthoDB" id="1470350at2759"/>
<dbReference type="InterPro" id="IPR036396">
    <property type="entry name" value="Cyt_P450_sf"/>
</dbReference>
<accession>A0A8H7V7L1</accession>
<name>A0A8H7V7L1_9FUNG</name>
<evidence type="ECO:0000256" key="6">
    <source>
        <dbReference type="ARBA" id="ARBA00023033"/>
    </source>
</evidence>
<dbReference type="PRINTS" id="PR00463">
    <property type="entry name" value="EP450I"/>
</dbReference>
<evidence type="ECO:0000256" key="3">
    <source>
        <dbReference type="ARBA" id="ARBA00022723"/>
    </source>
</evidence>
<dbReference type="InterPro" id="IPR050196">
    <property type="entry name" value="Cytochrome_P450_Monoox"/>
</dbReference>
<evidence type="ECO:0000256" key="5">
    <source>
        <dbReference type="ARBA" id="ARBA00023004"/>
    </source>
</evidence>
<dbReference type="GO" id="GO:0016705">
    <property type="term" value="F:oxidoreductase activity, acting on paired donors, with incorporation or reduction of molecular oxygen"/>
    <property type="evidence" value="ECO:0007669"/>
    <property type="project" value="InterPro"/>
</dbReference>
<dbReference type="GO" id="GO:0004497">
    <property type="term" value="F:monooxygenase activity"/>
    <property type="evidence" value="ECO:0007669"/>
    <property type="project" value="UniProtKB-KW"/>
</dbReference>
<dbReference type="InterPro" id="IPR001128">
    <property type="entry name" value="Cyt_P450"/>
</dbReference>